<dbReference type="eggNOG" id="COG0366">
    <property type="taxonomic scope" value="Bacteria"/>
</dbReference>
<feature type="domain" description="Glycosyl hydrolase family 13 catalytic" evidence="4">
    <location>
        <begin position="16"/>
        <end position="417"/>
    </location>
</feature>
<gene>
    <name evidence="5" type="ORF">J421_6118</name>
</gene>
<dbReference type="PANTHER" id="PTHR10357">
    <property type="entry name" value="ALPHA-AMYLASE FAMILY MEMBER"/>
    <property type="match status" value="1"/>
</dbReference>
<keyword evidence="3" id="KW-0378">Hydrolase</keyword>
<dbReference type="Gene3D" id="3.20.20.80">
    <property type="entry name" value="Glycosidases"/>
    <property type="match status" value="1"/>
</dbReference>
<dbReference type="KEGG" id="gba:J421_6118"/>
<accession>W0RVP4</accession>
<keyword evidence="5" id="KW-0614">Plasmid</keyword>
<evidence type="ECO:0000256" key="3">
    <source>
        <dbReference type="RuleBase" id="RU361134"/>
    </source>
</evidence>
<dbReference type="InterPro" id="IPR054049">
    <property type="entry name" value="SupH-like_C"/>
</dbReference>
<dbReference type="AlphaFoldDB" id="W0RVP4"/>
<dbReference type="Pfam" id="PF22157">
    <property type="entry name" value="SupH-like_C"/>
    <property type="match status" value="1"/>
</dbReference>
<comment type="catalytic activity">
    <reaction evidence="3">
        <text>Endohydrolysis of (1-&gt;4)-alpha-D-glucosidic linkages in polysaccharides containing three or more (1-&gt;4)-alpha-linked D-glucose units.</text>
        <dbReference type="EC" id="3.2.1.1"/>
    </reaction>
</comment>
<dbReference type="EC" id="3.2.1.1" evidence="3"/>
<evidence type="ECO:0000313" key="6">
    <source>
        <dbReference type="Proteomes" id="UP000019151"/>
    </source>
</evidence>
<evidence type="ECO:0000313" key="5">
    <source>
        <dbReference type="EMBL" id="AHG93653.1"/>
    </source>
</evidence>
<dbReference type="InterPro" id="IPR017853">
    <property type="entry name" value="GH"/>
</dbReference>
<dbReference type="Gene3D" id="3.90.400.10">
    <property type="entry name" value="Oligo-1,6-glucosidase, Domain 2"/>
    <property type="match status" value="1"/>
</dbReference>
<dbReference type="InterPro" id="IPR045857">
    <property type="entry name" value="O16G_dom_2"/>
</dbReference>
<dbReference type="InterPro" id="IPR006046">
    <property type="entry name" value="Alpha_amylase"/>
</dbReference>
<dbReference type="InterPro" id="IPR006047">
    <property type="entry name" value="GH13_cat_dom"/>
</dbReference>
<dbReference type="GO" id="GO:0005975">
    <property type="term" value="P:carbohydrate metabolic process"/>
    <property type="evidence" value="ECO:0007669"/>
    <property type="project" value="InterPro"/>
</dbReference>
<geneLocation type="plasmid" evidence="5 6">
    <name>2</name>
</geneLocation>
<dbReference type="PRINTS" id="PR00110">
    <property type="entry name" value="ALPHAAMYLASE"/>
</dbReference>
<keyword evidence="3" id="KW-0326">Glycosidase</keyword>
<protein>
    <recommendedName>
        <fullName evidence="3">Alpha-amylase</fullName>
        <ecNumber evidence="3">3.2.1.1</ecNumber>
    </recommendedName>
</protein>
<dbReference type="FunCoup" id="W0RVP4">
    <property type="interactions" value="119"/>
</dbReference>
<dbReference type="GO" id="GO:0004556">
    <property type="term" value="F:alpha-amylase activity"/>
    <property type="evidence" value="ECO:0007669"/>
    <property type="project" value="UniProtKB-UniRule"/>
</dbReference>
<comment type="similarity">
    <text evidence="1 2">Belongs to the glycosyl hydrolase 13 family.</text>
</comment>
<keyword evidence="3" id="KW-0119">Carbohydrate metabolism</keyword>
<dbReference type="GO" id="GO:0043169">
    <property type="term" value="F:cation binding"/>
    <property type="evidence" value="ECO:0007669"/>
    <property type="project" value="InterPro"/>
</dbReference>
<sequence length="575" mass="63797">MLGPGDLWYKSAAIYAINVDTFRDADGDGVGDFSGLTSRVDYLHALGVTCVWLLPFYPSPNRDNRYDVADYYGVDPRLGTLGDFVDFLRVARERGIRVMIDLVVNHTSDQHPWFQAARADRASRYRDYYVWADEPPPNAREGMVFPGVEESTWSYDDVAGAWYFHRFYRFQPDLNLANPAVREEIRKIMGFWLELGVSGFRLDAAPFLIERKGVSAAVVEARRPHTFFRYMRSFLSWRRGDAALLAEANVLPDEVEDYVGSGDKLQLLFNFYANQHLFLSLATGRAAPLVEALGALPALPPSAQWANFLRNHDELDLGRLTDDDRGACYDAFAPDVDMRLYGRGVRRRLAPMLGNDRARLELAHSLMLALPGTPVLRYGDEIGMGDDLSLPEREGVRTPMQWTRGPNGGFSTAPPERLVRPMVTGEYGPDAVNVADQQRDPGSLLNWLQRALGVRHGCPEIGWGSGRAIAVDVPSVVAIRCDWRTRHAAVVPTPVGEIGAPDGPSAVITLHNLAPEPCTVCLAASDVGPGEVTELLTDRDYGRAPDLRGEVALGPYGYRWFRIATGDDRSTGPGR</sequence>
<dbReference type="HOGENOM" id="CLU_006462_2_1_0"/>
<reference evidence="5 6" key="1">
    <citation type="journal article" date="2014" name="Genome Announc.">
        <title>Genome Sequence and Methylome of Soil Bacterium Gemmatirosa kalamazoonensis KBS708T, a Member of the Rarely Cultivated Gemmatimonadetes Phylum.</title>
        <authorList>
            <person name="Debruyn J.M."/>
            <person name="Radosevich M."/>
            <person name="Wommack K.E."/>
            <person name="Polson S.W."/>
            <person name="Hauser L.J."/>
            <person name="Fawaz M.N."/>
            <person name="Korlach J."/>
            <person name="Tsai Y.C."/>
        </authorList>
    </citation>
    <scope>NUCLEOTIDE SEQUENCE [LARGE SCALE GENOMIC DNA]</scope>
    <source>
        <strain evidence="5 6">KBS708</strain>
        <plasmid evidence="6">Plasmid 2</plasmid>
    </source>
</reference>
<dbReference type="InterPro" id="IPR013780">
    <property type="entry name" value="Glyco_hydro_b"/>
</dbReference>
<dbReference type="SMART" id="SM00642">
    <property type="entry name" value="Aamy"/>
    <property type="match status" value="1"/>
</dbReference>
<dbReference type="RefSeq" id="WP_025414947.1">
    <property type="nucleotide sequence ID" value="NZ_CP007130.1"/>
</dbReference>
<dbReference type="InParanoid" id="W0RVP4"/>
<dbReference type="Proteomes" id="UP000019151">
    <property type="component" value="Plasmid 2"/>
</dbReference>
<dbReference type="PATRIC" id="fig|861299.3.peg.6176"/>
<dbReference type="PANTHER" id="PTHR10357:SF219">
    <property type="entry name" value="MALTOSE ALPHA-D-GLUCOSYLTRANSFERASE"/>
    <property type="match status" value="1"/>
</dbReference>
<proteinExistence type="inferred from homology"/>
<keyword evidence="6" id="KW-1185">Reference proteome</keyword>
<dbReference type="SUPFAM" id="SSF51445">
    <property type="entry name" value="(Trans)glycosidases"/>
    <property type="match status" value="1"/>
</dbReference>
<dbReference type="OrthoDB" id="9805159at2"/>
<organism evidence="5 6">
    <name type="scientific">Gemmatirosa kalamazoonensis</name>
    <dbReference type="NCBI Taxonomy" id="861299"/>
    <lineage>
        <taxon>Bacteria</taxon>
        <taxon>Pseudomonadati</taxon>
        <taxon>Gemmatimonadota</taxon>
        <taxon>Gemmatimonadia</taxon>
        <taxon>Gemmatimonadales</taxon>
        <taxon>Gemmatimonadaceae</taxon>
        <taxon>Gemmatirosa</taxon>
    </lineage>
</organism>
<evidence type="ECO:0000256" key="1">
    <source>
        <dbReference type="ARBA" id="ARBA00008061"/>
    </source>
</evidence>
<name>W0RVP4_9BACT</name>
<evidence type="ECO:0000256" key="2">
    <source>
        <dbReference type="RuleBase" id="RU003615"/>
    </source>
</evidence>
<dbReference type="Pfam" id="PF00128">
    <property type="entry name" value="Alpha-amylase"/>
    <property type="match status" value="2"/>
</dbReference>
<dbReference type="Gene3D" id="2.60.40.1180">
    <property type="entry name" value="Golgi alpha-mannosidase II"/>
    <property type="match status" value="1"/>
</dbReference>
<dbReference type="CDD" id="cd11334">
    <property type="entry name" value="AmyAc_TreS"/>
    <property type="match status" value="1"/>
</dbReference>
<dbReference type="EMBL" id="CP007130">
    <property type="protein sequence ID" value="AHG93653.1"/>
    <property type="molecule type" value="Genomic_DNA"/>
</dbReference>
<evidence type="ECO:0000259" key="4">
    <source>
        <dbReference type="SMART" id="SM00642"/>
    </source>
</evidence>